<dbReference type="Gene3D" id="3.50.50.60">
    <property type="entry name" value="FAD/NAD(P)-binding domain"/>
    <property type="match status" value="2"/>
</dbReference>
<dbReference type="InterPro" id="IPR023753">
    <property type="entry name" value="FAD/NAD-binding_dom"/>
</dbReference>
<dbReference type="SUPFAM" id="SSF51905">
    <property type="entry name" value="FAD/NAD(P)-binding domain"/>
    <property type="match status" value="1"/>
</dbReference>
<dbReference type="AlphaFoldDB" id="A0A3M0MI77"/>
<keyword evidence="1" id="KW-0560">Oxidoreductase</keyword>
<reference evidence="4 5" key="1">
    <citation type="submission" date="2018-07" db="EMBL/GenBank/DDBJ databases">
        <authorList>
            <person name="Zhang Y."/>
            <person name="Wang L."/>
            <person name="Ma S."/>
        </authorList>
    </citation>
    <scope>NUCLEOTIDE SEQUENCE [LARGE SCALE GENOMIC DNA]</scope>
    <source>
        <strain evidence="4 5">4-2</strain>
    </source>
</reference>
<accession>A0A3M0MI77</accession>
<dbReference type="CDD" id="cd19946">
    <property type="entry name" value="GlpA-like_Fer2_BFD-like"/>
    <property type="match status" value="1"/>
</dbReference>
<feature type="domain" description="BFD-like [2Fe-2S]-binding" evidence="2">
    <location>
        <begin position="372"/>
        <end position="422"/>
    </location>
</feature>
<protein>
    <submittedName>
        <fullName evidence="4">FAD-dependent oxidoreductase</fullName>
    </submittedName>
</protein>
<dbReference type="Pfam" id="PF04324">
    <property type="entry name" value="Fer2_BFD"/>
    <property type="match status" value="1"/>
</dbReference>
<dbReference type="InterPro" id="IPR007419">
    <property type="entry name" value="BFD-like_2Fe2S-bd_dom"/>
</dbReference>
<dbReference type="GO" id="GO:0016491">
    <property type="term" value="F:oxidoreductase activity"/>
    <property type="evidence" value="ECO:0007669"/>
    <property type="project" value="UniProtKB-KW"/>
</dbReference>
<keyword evidence="5" id="KW-1185">Reference proteome</keyword>
<dbReference type="Proteomes" id="UP000273516">
    <property type="component" value="Unassembled WGS sequence"/>
</dbReference>
<dbReference type="PRINTS" id="PR00368">
    <property type="entry name" value="FADPNR"/>
</dbReference>
<dbReference type="Gene3D" id="1.10.10.1100">
    <property type="entry name" value="BFD-like [2Fe-2S]-binding domain"/>
    <property type="match status" value="1"/>
</dbReference>
<dbReference type="EMBL" id="QOKZ01000001">
    <property type="protein sequence ID" value="RMC37279.1"/>
    <property type="molecule type" value="Genomic_DNA"/>
</dbReference>
<evidence type="ECO:0000313" key="5">
    <source>
        <dbReference type="Proteomes" id="UP000273516"/>
    </source>
</evidence>
<dbReference type="RefSeq" id="WP_122110373.1">
    <property type="nucleotide sequence ID" value="NZ_QOKZ01000001.1"/>
</dbReference>
<sequence>MTQLKDVVIIGAGPAGMACAVEAASKGLSTVVLDENPQPGGQIYRAIESATENRLRVLGQDYARGRELASEFRQANGVDYRPGSTVWNIGPDRLVEFSRDGKSSAIRAGHLVVATGAIERPCPLPGWTLPGVTTAGALQILLKTSGITYEGAVLTGSGPLLWLLAAQMVDAGSPPKAIVETVPRERLFRTLPELIAALGAREYLLKGMSMIRKVKRSGVRIHLGAEDIAIEGSGAVSAIRFRSKGTEHRIATDTVALHQGVVPNQQVTRLLGCRHFWDDNQKCFRPELSEDRETSCAHVYVAGDGGGIEGAKSAEMQGRLVGLAIAEKEGRGTGPRITELRLALKREARVRPFLEKLYTPSRQILHPDDATVICRCEEVTAGSVRETVAQGAPGPNQVKSFLRTGMGPCQGRICGLVVTSVISESSGKSPDDVDYYRIRPPLKPLPLAELADYSADMPDSRDPA</sequence>
<dbReference type="InterPro" id="IPR017224">
    <property type="entry name" value="Opine_Oxase_asu/HCN_bsu"/>
</dbReference>
<evidence type="ECO:0000259" key="3">
    <source>
        <dbReference type="Pfam" id="PF07992"/>
    </source>
</evidence>
<dbReference type="Pfam" id="PF07992">
    <property type="entry name" value="Pyr_redox_2"/>
    <property type="match status" value="1"/>
</dbReference>
<dbReference type="InterPro" id="IPR041854">
    <property type="entry name" value="BFD-like_2Fe2S-bd_dom_sf"/>
</dbReference>
<gene>
    <name evidence="4" type="ORF">C9E81_00530</name>
</gene>
<organism evidence="4 5">
    <name type="scientific">Paracoccus alkanivorans</name>
    <dbReference type="NCBI Taxonomy" id="2116655"/>
    <lineage>
        <taxon>Bacteria</taxon>
        <taxon>Pseudomonadati</taxon>
        <taxon>Pseudomonadota</taxon>
        <taxon>Alphaproteobacteria</taxon>
        <taxon>Rhodobacterales</taxon>
        <taxon>Paracoccaceae</taxon>
        <taxon>Paracoccus</taxon>
    </lineage>
</organism>
<comment type="caution">
    <text evidence="4">The sequence shown here is derived from an EMBL/GenBank/DDBJ whole genome shotgun (WGS) entry which is preliminary data.</text>
</comment>
<evidence type="ECO:0000256" key="1">
    <source>
        <dbReference type="ARBA" id="ARBA00023002"/>
    </source>
</evidence>
<evidence type="ECO:0000259" key="2">
    <source>
        <dbReference type="Pfam" id="PF04324"/>
    </source>
</evidence>
<dbReference type="InterPro" id="IPR051691">
    <property type="entry name" value="Metab_Enz_Cyan_OpOx_G3PDH"/>
</dbReference>
<dbReference type="PROSITE" id="PS51257">
    <property type="entry name" value="PROKAR_LIPOPROTEIN"/>
    <property type="match status" value="1"/>
</dbReference>
<proteinExistence type="predicted"/>
<dbReference type="PIRSF" id="PIRSF037495">
    <property type="entry name" value="Opine_OX_OoxA/HcnB"/>
    <property type="match status" value="1"/>
</dbReference>
<dbReference type="OrthoDB" id="9801699at2"/>
<dbReference type="PANTHER" id="PTHR42949">
    <property type="entry name" value="ANAEROBIC GLYCEROL-3-PHOSPHATE DEHYDROGENASE SUBUNIT B"/>
    <property type="match status" value="1"/>
</dbReference>
<dbReference type="InterPro" id="IPR036188">
    <property type="entry name" value="FAD/NAD-bd_sf"/>
</dbReference>
<evidence type="ECO:0000313" key="4">
    <source>
        <dbReference type="EMBL" id="RMC37279.1"/>
    </source>
</evidence>
<dbReference type="PRINTS" id="PR00411">
    <property type="entry name" value="PNDRDTASEI"/>
</dbReference>
<feature type="domain" description="FAD/NAD(P)-binding" evidence="3">
    <location>
        <begin position="5"/>
        <end position="318"/>
    </location>
</feature>
<name>A0A3M0MI77_9RHOB</name>
<dbReference type="PANTHER" id="PTHR42949:SF3">
    <property type="entry name" value="ANAEROBIC GLYCEROL-3-PHOSPHATE DEHYDROGENASE SUBUNIT B"/>
    <property type="match status" value="1"/>
</dbReference>